<sequence>MRSFITLVTALPLVLAGTSSLKICTNANFGGTCSTIDLTQRKCSKIEDPYYKHLGSAEASKTITRIYSASNCPEDKLVAMLTSPSDGKDLGAAGGKAEYVLVQECTGCP</sequence>
<evidence type="ECO:0008006" key="4">
    <source>
        <dbReference type="Google" id="ProtNLM"/>
    </source>
</evidence>
<keyword evidence="3" id="KW-1185">Reference proteome</keyword>
<dbReference type="AlphaFoldDB" id="A0A0C3HLX1"/>
<organism evidence="2 3">
    <name type="scientific">Oidiodendron maius (strain Zn)</name>
    <dbReference type="NCBI Taxonomy" id="913774"/>
    <lineage>
        <taxon>Eukaryota</taxon>
        <taxon>Fungi</taxon>
        <taxon>Dikarya</taxon>
        <taxon>Ascomycota</taxon>
        <taxon>Pezizomycotina</taxon>
        <taxon>Leotiomycetes</taxon>
        <taxon>Leotiomycetes incertae sedis</taxon>
        <taxon>Myxotrichaceae</taxon>
        <taxon>Oidiodendron</taxon>
    </lineage>
</organism>
<reference evidence="3" key="2">
    <citation type="submission" date="2015-01" db="EMBL/GenBank/DDBJ databases">
        <title>Evolutionary Origins and Diversification of the Mycorrhizal Mutualists.</title>
        <authorList>
            <consortium name="DOE Joint Genome Institute"/>
            <consortium name="Mycorrhizal Genomics Consortium"/>
            <person name="Kohler A."/>
            <person name="Kuo A."/>
            <person name="Nagy L.G."/>
            <person name="Floudas D."/>
            <person name="Copeland A."/>
            <person name="Barry K.W."/>
            <person name="Cichocki N."/>
            <person name="Veneault-Fourrey C."/>
            <person name="LaButti K."/>
            <person name="Lindquist E.A."/>
            <person name="Lipzen A."/>
            <person name="Lundell T."/>
            <person name="Morin E."/>
            <person name="Murat C."/>
            <person name="Riley R."/>
            <person name="Ohm R."/>
            <person name="Sun H."/>
            <person name="Tunlid A."/>
            <person name="Henrissat B."/>
            <person name="Grigoriev I.V."/>
            <person name="Hibbett D.S."/>
            <person name="Martin F."/>
        </authorList>
    </citation>
    <scope>NUCLEOTIDE SEQUENCE [LARGE SCALE GENOMIC DNA]</scope>
    <source>
        <strain evidence="3">Zn</strain>
    </source>
</reference>
<dbReference type="EMBL" id="KN832873">
    <property type="protein sequence ID" value="KIN03347.1"/>
    <property type="molecule type" value="Genomic_DNA"/>
</dbReference>
<name>A0A0C3HLX1_OIDMZ</name>
<feature type="signal peptide" evidence="1">
    <location>
        <begin position="1"/>
        <end position="20"/>
    </location>
</feature>
<protein>
    <recommendedName>
        <fullName evidence="4">Killer toxin Kp4 domain-containing protein</fullName>
    </recommendedName>
</protein>
<dbReference type="InParanoid" id="A0A0C3HLX1"/>
<reference evidence="2 3" key="1">
    <citation type="submission" date="2014-04" db="EMBL/GenBank/DDBJ databases">
        <authorList>
            <consortium name="DOE Joint Genome Institute"/>
            <person name="Kuo A."/>
            <person name="Martino E."/>
            <person name="Perotto S."/>
            <person name="Kohler A."/>
            <person name="Nagy L.G."/>
            <person name="Floudas D."/>
            <person name="Copeland A."/>
            <person name="Barry K.W."/>
            <person name="Cichocki N."/>
            <person name="Veneault-Fourrey C."/>
            <person name="LaButti K."/>
            <person name="Lindquist E.A."/>
            <person name="Lipzen A."/>
            <person name="Lundell T."/>
            <person name="Morin E."/>
            <person name="Murat C."/>
            <person name="Sun H."/>
            <person name="Tunlid A."/>
            <person name="Henrissat B."/>
            <person name="Grigoriev I.V."/>
            <person name="Hibbett D.S."/>
            <person name="Martin F."/>
            <person name="Nordberg H.P."/>
            <person name="Cantor M.N."/>
            <person name="Hua S.X."/>
        </authorList>
    </citation>
    <scope>NUCLEOTIDE SEQUENCE [LARGE SCALE GENOMIC DNA]</scope>
    <source>
        <strain evidence="2 3">Zn</strain>
    </source>
</reference>
<keyword evidence="1" id="KW-0732">Signal</keyword>
<accession>A0A0C3HLX1</accession>
<dbReference type="HOGENOM" id="CLU_2184725_0_0_1"/>
<gene>
    <name evidence="2" type="ORF">OIDMADRAFT_26060</name>
</gene>
<evidence type="ECO:0000313" key="3">
    <source>
        <dbReference type="Proteomes" id="UP000054321"/>
    </source>
</evidence>
<proteinExistence type="predicted"/>
<evidence type="ECO:0000313" key="2">
    <source>
        <dbReference type="EMBL" id="KIN03347.1"/>
    </source>
</evidence>
<dbReference type="Proteomes" id="UP000054321">
    <property type="component" value="Unassembled WGS sequence"/>
</dbReference>
<feature type="chain" id="PRO_5002178347" description="Killer toxin Kp4 domain-containing protein" evidence="1">
    <location>
        <begin position="21"/>
        <end position="109"/>
    </location>
</feature>
<evidence type="ECO:0000256" key="1">
    <source>
        <dbReference type="SAM" id="SignalP"/>
    </source>
</evidence>